<reference evidence="2" key="4">
    <citation type="journal article" date="2015" name="G3 (Bethesda)">
        <title>Genome sequences of three phytopathogenic species of the Magnaporthaceae family of fungi.</title>
        <authorList>
            <person name="Okagaki L.H."/>
            <person name="Nunes C.C."/>
            <person name="Sailsbery J."/>
            <person name="Clay B."/>
            <person name="Brown D."/>
            <person name="John T."/>
            <person name="Oh Y."/>
            <person name="Young N."/>
            <person name="Fitzgerald M."/>
            <person name="Haas B.J."/>
            <person name="Zeng Q."/>
            <person name="Young S."/>
            <person name="Adiconis X."/>
            <person name="Fan L."/>
            <person name="Levin J.Z."/>
            <person name="Mitchell T.K."/>
            <person name="Okubara P.A."/>
            <person name="Farman M.L."/>
            <person name="Kohn L.M."/>
            <person name="Birren B."/>
            <person name="Ma L.-J."/>
            <person name="Dean R.A."/>
        </authorList>
    </citation>
    <scope>NUCLEOTIDE SEQUENCE</scope>
    <source>
        <strain evidence="2">R3-111a-1</strain>
    </source>
</reference>
<evidence type="ECO:0000313" key="1">
    <source>
        <dbReference type="EMBL" id="EJT79501.1"/>
    </source>
</evidence>
<organism evidence="1">
    <name type="scientific">Gaeumannomyces tritici (strain R3-111a-1)</name>
    <name type="common">Wheat and barley take-all root rot fungus</name>
    <name type="synonym">Gaeumannomyces graminis var. tritici</name>
    <dbReference type="NCBI Taxonomy" id="644352"/>
    <lineage>
        <taxon>Eukaryota</taxon>
        <taxon>Fungi</taxon>
        <taxon>Dikarya</taxon>
        <taxon>Ascomycota</taxon>
        <taxon>Pezizomycotina</taxon>
        <taxon>Sordariomycetes</taxon>
        <taxon>Sordariomycetidae</taxon>
        <taxon>Magnaporthales</taxon>
        <taxon>Magnaporthaceae</taxon>
        <taxon>Gaeumannomyces</taxon>
    </lineage>
</organism>
<dbReference type="RefSeq" id="XP_009220646.1">
    <property type="nucleotide sequence ID" value="XM_009222382.1"/>
</dbReference>
<keyword evidence="3" id="KW-1185">Reference proteome</keyword>
<dbReference type="VEuPathDB" id="FungiDB:GGTG_04585"/>
<gene>
    <name evidence="2" type="primary">20345043</name>
    <name evidence="1" type="ORF">GGTG_04585</name>
</gene>
<dbReference type="EMBL" id="GL385396">
    <property type="protein sequence ID" value="EJT79501.1"/>
    <property type="molecule type" value="Genomic_DNA"/>
</dbReference>
<dbReference type="GeneID" id="20345043"/>
<reference evidence="1" key="3">
    <citation type="submission" date="2010-09" db="EMBL/GenBank/DDBJ databases">
        <title>Annotation of Gaeumannomyces graminis var. tritici R3-111a-1.</title>
        <authorList>
            <consortium name="The Broad Institute Genome Sequencing Platform"/>
            <person name="Ma L.-J."/>
            <person name="Dead R."/>
            <person name="Young S.K."/>
            <person name="Zeng Q."/>
            <person name="Gargeya S."/>
            <person name="Fitzgerald M."/>
            <person name="Haas B."/>
            <person name="Abouelleil A."/>
            <person name="Alvarado L."/>
            <person name="Arachchi H.M."/>
            <person name="Berlin A."/>
            <person name="Brown A."/>
            <person name="Chapman S.B."/>
            <person name="Chen Z."/>
            <person name="Dunbar C."/>
            <person name="Freedman E."/>
            <person name="Gearin G."/>
            <person name="Gellesch M."/>
            <person name="Goldberg J."/>
            <person name="Griggs A."/>
            <person name="Gujja S."/>
            <person name="Heiman D."/>
            <person name="Howarth C."/>
            <person name="Larson L."/>
            <person name="Lui A."/>
            <person name="MacDonald P.J.P."/>
            <person name="Mehta T."/>
            <person name="Montmayeur A."/>
            <person name="Murphy C."/>
            <person name="Neiman D."/>
            <person name="Pearson M."/>
            <person name="Priest M."/>
            <person name="Roberts A."/>
            <person name="Saif S."/>
            <person name="Shea T."/>
            <person name="Shenoy N."/>
            <person name="Sisk P."/>
            <person name="Stolte C."/>
            <person name="Sykes S."/>
            <person name="Yandava C."/>
            <person name="Wortman J."/>
            <person name="Nusbaum C."/>
            <person name="Birren B."/>
        </authorList>
    </citation>
    <scope>NUCLEOTIDE SEQUENCE</scope>
    <source>
        <strain evidence="1">R3-111a-1</strain>
    </source>
</reference>
<protein>
    <submittedName>
        <fullName evidence="1 2">Uncharacterized protein</fullName>
    </submittedName>
</protein>
<evidence type="ECO:0000313" key="3">
    <source>
        <dbReference type="Proteomes" id="UP000006039"/>
    </source>
</evidence>
<reference evidence="1" key="2">
    <citation type="submission" date="2010-07" db="EMBL/GenBank/DDBJ databases">
        <authorList>
            <consortium name="The Broad Institute Genome Sequencing Platform"/>
            <consortium name="Broad Institute Genome Sequencing Center for Infectious Disease"/>
            <person name="Ma L.-J."/>
            <person name="Dead R."/>
            <person name="Young S."/>
            <person name="Zeng Q."/>
            <person name="Koehrsen M."/>
            <person name="Alvarado L."/>
            <person name="Berlin A."/>
            <person name="Chapman S.B."/>
            <person name="Chen Z."/>
            <person name="Freedman E."/>
            <person name="Gellesch M."/>
            <person name="Goldberg J."/>
            <person name="Griggs A."/>
            <person name="Gujja S."/>
            <person name="Heilman E.R."/>
            <person name="Heiman D."/>
            <person name="Hepburn T."/>
            <person name="Howarth C."/>
            <person name="Jen D."/>
            <person name="Larson L."/>
            <person name="Mehta T."/>
            <person name="Neiman D."/>
            <person name="Pearson M."/>
            <person name="Roberts A."/>
            <person name="Saif S."/>
            <person name="Shea T."/>
            <person name="Shenoy N."/>
            <person name="Sisk P."/>
            <person name="Stolte C."/>
            <person name="Sykes S."/>
            <person name="Walk T."/>
            <person name="White J."/>
            <person name="Yandava C."/>
            <person name="Haas B."/>
            <person name="Nusbaum C."/>
            <person name="Birren B."/>
        </authorList>
    </citation>
    <scope>NUCLEOTIDE SEQUENCE</scope>
    <source>
        <strain evidence="1">R3-111a-1</strain>
    </source>
</reference>
<name>J3NTI5_GAET3</name>
<dbReference type="OrthoDB" id="2588159at2759"/>
<dbReference type="Proteomes" id="UP000006039">
    <property type="component" value="Unassembled WGS sequence"/>
</dbReference>
<accession>J3NTI5</accession>
<sequence length="80" mass="8763">MGGVSAELRLINIAWDQCVLRHGNLTESTSTVDNTMGETSLALGAGTKLTGYRLFVFYRKLTLSRNLVFNVAQDKAILSN</sequence>
<evidence type="ECO:0000313" key="2">
    <source>
        <dbReference type="EnsemblFungi" id="EJT79501"/>
    </source>
</evidence>
<reference evidence="2" key="5">
    <citation type="submission" date="2018-04" db="UniProtKB">
        <authorList>
            <consortium name="EnsemblFungi"/>
        </authorList>
    </citation>
    <scope>IDENTIFICATION</scope>
    <source>
        <strain evidence="2">R3-111a-1</strain>
    </source>
</reference>
<proteinExistence type="predicted"/>
<dbReference type="EnsemblFungi" id="EJT79501">
    <property type="protein sequence ID" value="EJT79501"/>
    <property type="gene ID" value="GGTG_04585"/>
</dbReference>
<dbReference type="AlphaFoldDB" id="J3NTI5"/>
<reference evidence="3" key="1">
    <citation type="submission" date="2010-07" db="EMBL/GenBank/DDBJ databases">
        <title>The genome sequence of Gaeumannomyces graminis var. tritici strain R3-111a-1.</title>
        <authorList>
            <consortium name="The Broad Institute Genome Sequencing Platform"/>
            <person name="Ma L.-J."/>
            <person name="Dead R."/>
            <person name="Young S."/>
            <person name="Zeng Q."/>
            <person name="Koehrsen M."/>
            <person name="Alvarado L."/>
            <person name="Berlin A."/>
            <person name="Chapman S.B."/>
            <person name="Chen Z."/>
            <person name="Freedman E."/>
            <person name="Gellesch M."/>
            <person name="Goldberg J."/>
            <person name="Griggs A."/>
            <person name="Gujja S."/>
            <person name="Heilman E.R."/>
            <person name="Heiman D."/>
            <person name="Hepburn T."/>
            <person name="Howarth C."/>
            <person name="Jen D."/>
            <person name="Larson L."/>
            <person name="Mehta T."/>
            <person name="Neiman D."/>
            <person name="Pearson M."/>
            <person name="Roberts A."/>
            <person name="Saif S."/>
            <person name="Shea T."/>
            <person name="Shenoy N."/>
            <person name="Sisk P."/>
            <person name="Stolte C."/>
            <person name="Sykes S."/>
            <person name="Walk T."/>
            <person name="White J."/>
            <person name="Yandava C."/>
            <person name="Haas B."/>
            <person name="Nusbaum C."/>
            <person name="Birren B."/>
        </authorList>
    </citation>
    <scope>NUCLEOTIDE SEQUENCE [LARGE SCALE GENOMIC DNA]</scope>
    <source>
        <strain evidence="3">R3-111a-1</strain>
    </source>
</reference>
<dbReference type="HOGENOM" id="CLU_2589882_0_0_1"/>